<dbReference type="CDD" id="cd11352">
    <property type="entry name" value="AmyAc_5"/>
    <property type="match status" value="1"/>
</dbReference>
<feature type="domain" description="Glycosyl hydrolase family 13 catalytic" evidence="1">
    <location>
        <begin position="54"/>
        <end position="518"/>
    </location>
</feature>
<dbReference type="InterPro" id="IPR006047">
    <property type="entry name" value="GH13_cat_dom"/>
</dbReference>
<evidence type="ECO:0000313" key="3">
    <source>
        <dbReference type="Proteomes" id="UP000003959"/>
    </source>
</evidence>
<dbReference type="HOGENOM" id="CLU_031181_0_0_3"/>
<dbReference type="PANTHER" id="PTHR10357:SF209">
    <property type="entry name" value="PERIPLASMIC ALPHA-AMYLASE"/>
    <property type="match status" value="1"/>
</dbReference>
<accession>F4XYN2</accession>
<dbReference type="Proteomes" id="UP000003959">
    <property type="component" value="Unassembled WGS sequence"/>
</dbReference>
<evidence type="ECO:0000259" key="1">
    <source>
        <dbReference type="SMART" id="SM00642"/>
    </source>
</evidence>
<name>F4XYN2_9CYAN</name>
<dbReference type="Gene3D" id="3.20.20.80">
    <property type="entry name" value="Glycosidases"/>
    <property type="match status" value="1"/>
</dbReference>
<dbReference type="GO" id="GO:0005975">
    <property type="term" value="P:carbohydrate metabolic process"/>
    <property type="evidence" value="ECO:0007669"/>
    <property type="project" value="InterPro"/>
</dbReference>
<dbReference type="Pfam" id="PF00128">
    <property type="entry name" value="Alpha-amylase"/>
    <property type="match status" value="1"/>
</dbReference>
<protein>
    <submittedName>
        <fullName evidence="2">Glycosidase</fullName>
    </submittedName>
</protein>
<keyword evidence="2" id="KW-0378">Hydrolase</keyword>
<dbReference type="PANTHER" id="PTHR10357">
    <property type="entry name" value="ALPHA-AMYLASE FAMILY MEMBER"/>
    <property type="match status" value="1"/>
</dbReference>
<organism evidence="2 3">
    <name type="scientific">Moorena producens 3L</name>
    <dbReference type="NCBI Taxonomy" id="489825"/>
    <lineage>
        <taxon>Bacteria</taxon>
        <taxon>Bacillati</taxon>
        <taxon>Cyanobacteriota</taxon>
        <taxon>Cyanophyceae</taxon>
        <taxon>Coleofasciculales</taxon>
        <taxon>Coleofasciculaceae</taxon>
        <taxon>Moorena</taxon>
    </lineage>
</organism>
<dbReference type="SUPFAM" id="SSF51445">
    <property type="entry name" value="(Trans)glycosidases"/>
    <property type="match status" value="1"/>
</dbReference>
<dbReference type="AlphaFoldDB" id="F4XYN2"/>
<gene>
    <name evidence="2" type="ORF">LYNGBM3L_52150</name>
</gene>
<keyword evidence="2" id="KW-0326">Glycosidase</keyword>
<dbReference type="SMART" id="SM00642">
    <property type="entry name" value="Aamy"/>
    <property type="match status" value="1"/>
</dbReference>
<reference evidence="3" key="1">
    <citation type="journal article" date="2011" name="Proc. Natl. Acad. Sci. U.S.A.">
        <title>Genomic insights into the physiology and ecology of the marine filamentous cyanobacterium Lyngbya majuscula.</title>
        <authorList>
            <person name="Jones A.C."/>
            <person name="Monroe E.A."/>
            <person name="Podell S."/>
            <person name="Hess W.R."/>
            <person name="Klages S."/>
            <person name="Esquenazi E."/>
            <person name="Niessen S."/>
            <person name="Hoover H."/>
            <person name="Rothmann M."/>
            <person name="Lasken R.S."/>
            <person name="Yates J.R.III."/>
            <person name="Reinhardt R."/>
            <person name="Kube M."/>
            <person name="Burkart M.D."/>
            <person name="Allen E.E."/>
            <person name="Dorrestein P.C."/>
            <person name="Gerwick W.H."/>
            <person name="Gerwick L."/>
        </authorList>
    </citation>
    <scope>NUCLEOTIDE SEQUENCE [LARGE SCALE GENOMIC DNA]</scope>
    <source>
        <strain evidence="3">3L</strain>
    </source>
</reference>
<proteinExistence type="predicted"/>
<dbReference type="EMBL" id="GL890955">
    <property type="protein sequence ID" value="EGJ30319.1"/>
    <property type="molecule type" value="Genomic_DNA"/>
</dbReference>
<dbReference type="InterPro" id="IPR017853">
    <property type="entry name" value="GH"/>
</dbReference>
<keyword evidence="3" id="KW-1185">Reference proteome</keyword>
<dbReference type="GO" id="GO:0016798">
    <property type="term" value="F:hydrolase activity, acting on glycosyl bonds"/>
    <property type="evidence" value="ECO:0007669"/>
    <property type="project" value="UniProtKB-KW"/>
</dbReference>
<dbReference type="eggNOG" id="COG0366">
    <property type="taxonomic scope" value="Bacteria"/>
</dbReference>
<evidence type="ECO:0000313" key="2">
    <source>
        <dbReference type="EMBL" id="EGJ30319.1"/>
    </source>
</evidence>
<sequence>MYTVKETNIDSPKVSIVSTPVEPCSPQTLAEANLQPRGNVYPSPITWRDQILYFLLPDRFSDGLELERKKFDPSNPNQFKAKNKGDWMSKGKRFQGGTLKGIESKLDYLKQLGVTTLWIGPVWRQRIELDTYHGYGIQNFLDVDPRFGSRQDLRDLVDAAHEREMYVILDIIYNHSGNNFFYQDENDNPKASLPYRFEPPYPVHSWRSGTGKAISEITTEIDGVWPQDFQNIDWYTRAGHINEWGADPWEDKLHPELEFRRGDFFDLKDINLAKPEVLAGIIKVYQYWIALSDCDGFRIDTVKHIPWRVSRSFCGAIREYAESIGKENILLLGEVTDGAHMSRNYLEVFGRNLDAVLDIGEPTKRLARMVKGLTPPREFFNQFEEHNILGSHRETGRYHVSILDDHDMVGRDRKHRFAANNSIPSKYQQIAHAVGLQLTTLGIPCIYYGTEQAFDGTENRHDPSVEPINEYGNISNSDRYIRESMFGGSFGAFETSGCHFFDPDHPTYLRISAIANLRNRQDLIGKTLRGGRQYLRETSYLGKPFAIPDAGELIAWSRILYNQEILVALNTHGTENRGAYVTIDASLHPHGSTLTLLYNSYWSNSQLRHPPQNQTVIVQHDQGRATVRIELPPSGMMILA</sequence>